<feature type="compositionally biased region" description="Basic and acidic residues" evidence="1">
    <location>
        <begin position="1"/>
        <end position="18"/>
    </location>
</feature>
<reference evidence="3" key="1">
    <citation type="submission" date="2020-07" db="EMBL/GenBank/DDBJ databases">
        <title>The High-quality genome of the commercially important snow crab, Chionoecetes opilio.</title>
        <authorList>
            <person name="Jeong J.-H."/>
            <person name="Ryu S."/>
        </authorList>
    </citation>
    <scope>NUCLEOTIDE SEQUENCE</scope>
    <source>
        <strain evidence="3">MADBK_172401_WGS</strain>
        <tissue evidence="3">Digestive gland</tissue>
    </source>
</reference>
<feature type="region of interest" description="Disordered" evidence="1">
    <location>
        <begin position="1"/>
        <end position="27"/>
    </location>
</feature>
<proteinExistence type="predicted"/>
<evidence type="ECO:0000256" key="1">
    <source>
        <dbReference type="SAM" id="MobiDB-lite"/>
    </source>
</evidence>
<keyword evidence="4" id="KW-1185">Reference proteome</keyword>
<dbReference type="InterPro" id="IPR042771">
    <property type="entry name" value="GTF3C6-like"/>
</dbReference>
<organism evidence="3 4">
    <name type="scientific">Chionoecetes opilio</name>
    <name type="common">Atlantic snow crab</name>
    <name type="synonym">Cancer opilio</name>
    <dbReference type="NCBI Taxonomy" id="41210"/>
    <lineage>
        <taxon>Eukaryota</taxon>
        <taxon>Metazoa</taxon>
        <taxon>Ecdysozoa</taxon>
        <taxon>Arthropoda</taxon>
        <taxon>Crustacea</taxon>
        <taxon>Multicrustacea</taxon>
        <taxon>Malacostraca</taxon>
        <taxon>Eumalacostraca</taxon>
        <taxon>Eucarida</taxon>
        <taxon>Decapoda</taxon>
        <taxon>Pleocyemata</taxon>
        <taxon>Brachyura</taxon>
        <taxon>Eubrachyura</taxon>
        <taxon>Majoidea</taxon>
        <taxon>Majidae</taxon>
        <taxon>Chionoecetes</taxon>
    </lineage>
</organism>
<dbReference type="Gene3D" id="2.60.40.4370">
    <property type="match status" value="1"/>
</dbReference>
<accession>A0A8J4YMM5</accession>
<comment type="caution">
    <text evidence="3">The sequence shown here is derived from an EMBL/GenBank/DDBJ whole genome shotgun (WGS) entry which is preliminary data.</text>
</comment>
<name>A0A8J4YMM5_CHIOP</name>
<dbReference type="GO" id="GO:0006383">
    <property type="term" value="P:transcription by RNA polymerase III"/>
    <property type="evidence" value="ECO:0007669"/>
    <property type="project" value="InterPro"/>
</dbReference>
<dbReference type="PANTHER" id="PTHR21860:SF2">
    <property type="entry name" value="GENERAL TRANSCRIPTION FACTOR 3C POLYPEPTIDE 6"/>
    <property type="match status" value="1"/>
</dbReference>
<gene>
    <name evidence="3" type="primary">Gtf3c6</name>
    <name evidence="3" type="ORF">GWK47_036150</name>
</gene>
<dbReference type="InterPro" id="IPR019481">
    <property type="entry name" value="TFIIIC_triple_barrel"/>
</dbReference>
<feature type="domain" description="Transcription factor TFIIIC triple barrel" evidence="2">
    <location>
        <begin position="25"/>
        <end position="124"/>
    </location>
</feature>
<dbReference type="PANTHER" id="PTHR21860">
    <property type="entry name" value="TRANSCRIPTION INITIATION FACTOR IIIC TFIIIC , POLYPEPTIDE 6-RELATED"/>
    <property type="match status" value="1"/>
</dbReference>
<feature type="region of interest" description="Disordered" evidence="1">
    <location>
        <begin position="127"/>
        <end position="187"/>
    </location>
</feature>
<sequence>MEVEVEGKEKEVAEKEKEVAEEEDEEEEETLVLVELHGVIDSEIFNQESFSKFKVMAIESDRPVLQVENFIFSGEYQHTLGTAALFEEEEKRLKCDPVFCKKPPRMLRYSCGTNKKLAMKRIFVSEKNAGQETGTHGDAGDAGDPGTSQGPSETPSLPQGSEVTEPQGQGEEGTPGDPPETMTQASD</sequence>
<dbReference type="OrthoDB" id="1877767at2759"/>
<dbReference type="GO" id="GO:0000127">
    <property type="term" value="C:transcription factor TFIIIC complex"/>
    <property type="evidence" value="ECO:0007669"/>
    <property type="project" value="TreeGrafter"/>
</dbReference>
<feature type="compositionally biased region" description="Polar residues" evidence="1">
    <location>
        <begin position="148"/>
        <end position="162"/>
    </location>
</feature>
<dbReference type="Pfam" id="PF10419">
    <property type="entry name" value="TFIIIC_sub6"/>
    <property type="match status" value="1"/>
</dbReference>
<dbReference type="Proteomes" id="UP000770661">
    <property type="component" value="Unassembled WGS sequence"/>
</dbReference>
<dbReference type="AlphaFoldDB" id="A0A8J4YMM5"/>
<dbReference type="EMBL" id="JACEEZ010004141">
    <property type="protein sequence ID" value="KAG0726624.1"/>
    <property type="molecule type" value="Genomic_DNA"/>
</dbReference>
<evidence type="ECO:0000259" key="2">
    <source>
        <dbReference type="Pfam" id="PF10419"/>
    </source>
</evidence>
<evidence type="ECO:0000313" key="3">
    <source>
        <dbReference type="EMBL" id="KAG0726624.1"/>
    </source>
</evidence>
<evidence type="ECO:0000313" key="4">
    <source>
        <dbReference type="Proteomes" id="UP000770661"/>
    </source>
</evidence>
<protein>
    <submittedName>
        <fullName evidence="3">General transcription factor 3C polypeptide 6</fullName>
    </submittedName>
</protein>